<evidence type="ECO:0000313" key="9">
    <source>
        <dbReference type="Proteomes" id="UP000254266"/>
    </source>
</evidence>
<dbReference type="Pfam" id="PF00041">
    <property type="entry name" value="fn3"/>
    <property type="match status" value="1"/>
</dbReference>
<gene>
    <name evidence="8" type="ORF">DIZ80_11790</name>
</gene>
<feature type="signal peptide" evidence="6">
    <location>
        <begin position="1"/>
        <end position="20"/>
    </location>
</feature>
<keyword evidence="3 6" id="KW-0732">Signal</keyword>
<comment type="caution">
    <text evidence="8">The sequence shown here is derived from an EMBL/GenBank/DDBJ whole genome shotgun (WGS) entry which is preliminary data.</text>
</comment>
<evidence type="ECO:0000259" key="7">
    <source>
        <dbReference type="PROSITE" id="PS50853"/>
    </source>
</evidence>
<dbReference type="Proteomes" id="UP000254266">
    <property type="component" value="Unassembled WGS sequence"/>
</dbReference>
<sequence length="1142" mass="123446">MRKKFILVSFVLLLFGLVGCGSDSGTSAPKADVDATKPASPKISFLLSSDATSISVSWLPSTDDKSATDDITYKIYASTTPSFTPDAATLKAEVVAKTTTQVKGLTAATQYYITVQAVDLAGNVSDVTSYGEVTTAATPMVLSKQLMQTAESLNLTAPTISADGVTYIFTKTATSTLPTVGAILIDANIGADTGYLRKVVSVVEAMDEIIVTTEAASLDEIIEKGEFHSAFTVSDIDPNLATGSKSSFLAKTFGSNNSGKSTTILTLDNGNTVITQHKYGLAQNKHERLQKIAARSDDPNIRAVDLSTYDFSTDASVGDAKFAMGFNLDIEPTFIADAKFSILGVESATVAVKATLDFDALLGLEYGAESTTNYEKTVLQVVQQKVYLLGDIPVVQEIIFSLKPTITVKAAGAIAATVKLDSSATVEFGLEYANDAWTQFDDETHKDDLTYTFTVKGGVEVTVRLVPEMKIRFYKSVTASLALEPYIYATSTAELNLLGSSFSNDILPLVNLTDFSVGLGLDGTVYADITVFSKTIAREPEEGKYTPLQLRYPVISLPKLEWEASSPVGGPNINAEGPSVELFAKVTPGINIYASDVENDFVTASANWLCYPQSSCIVEANANDPYRANFTPLVEGFTYTVFFVGSSELTGPLGLQYSSVEIDMNDADNDGMPNGWEKFYGLNQLSDTDADTDLDSDLLSNLNEYLQATNPKIKDTEDDGMWDGWEALYGLNPLVDDSALDLDGDKKSNLTEFNFDPINHELDPSEPDTDGDLMDDGWEIDFDINPLIDTANDDPDGDGLTNLQEYEGNTHPNLGDVDGDGLDDPEELAAGTDPFNEDTDEDGMWDGWEVLYNFDPLSPDDANLDFDEDGLTNLQEFINGSDPTDGVPPPVVVQPVINLNDTGAYLCSDGTTFAATCPVADYPQQDAEVGRDSNADKLIKTGGGSAGFDFTKLDAVGEPLADQTQDYATQPWVCVQDNVTGLMWEVKKPDPASTAGVQYFENEWSWYDSNPDTNGGHAGTIDGSYCSHTVDGTCGIRGDTESFVNEMNRIKLCGYDDWRVPSLNEAISRTNVNDRNTNYFPLAGGYSWTSTTYKDIRFITEGTENTFAFIVNRWGDVSTGRKGDPDGASARLYELQLVRGVQ</sequence>
<feature type="region of interest" description="Disordered" evidence="5">
    <location>
        <begin position="788"/>
        <end position="840"/>
    </location>
</feature>
<dbReference type="CDD" id="cd00063">
    <property type="entry name" value="FN3"/>
    <property type="match status" value="1"/>
</dbReference>
<dbReference type="InterPro" id="IPR011460">
    <property type="entry name" value="Lcl_C"/>
</dbReference>
<dbReference type="PROSITE" id="PS50853">
    <property type="entry name" value="FN3"/>
    <property type="match status" value="1"/>
</dbReference>
<keyword evidence="2" id="KW-0964">Secreted</keyword>
<dbReference type="Gene3D" id="2.60.40.10">
    <property type="entry name" value="Immunoglobulins"/>
    <property type="match status" value="1"/>
</dbReference>
<feature type="domain" description="Fibronectin type-III" evidence="7">
    <location>
        <begin position="37"/>
        <end position="138"/>
    </location>
</feature>
<feature type="compositionally biased region" description="Acidic residues" evidence="5">
    <location>
        <begin position="817"/>
        <end position="827"/>
    </location>
</feature>
<dbReference type="InterPro" id="IPR013783">
    <property type="entry name" value="Ig-like_fold"/>
</dbReference>
<keyword evidence="9" id="KW-1185">Reference proteome</keyword>
<evidence type="ECO:0000313" key="8">
    <source>
        <dbReference type="EMBL" id="RDH82940.1"/>
    </source>
</evidence>
<dbReference type="PANTHER" id="PTHR37467:SF1">
    <property type="entry name" value="EXPORTED CALCIUM-BINDING GLYCOPROTEIN"/>
    <property type="match status" value="1"/>
</dbReference>
<dbReference type="InterPro" id="IPR059100">
    <property type="entry name" value="TSP3_bac"/>
</dbReference>
<dbReference type="SMART" id="SM00060">
    <property type="entry name" value="FN3"/>
    <property type="match status" value="1"/>
</dbReference>
<dbReference type="AlphaFoldDB" id="A0A370DEE8"/>
<dbReference type="EMBL" id="QFXC01000011">
    <property type="protein sequence ID" value="RDH82940.1"/>
    <property type="molecule type" value="Genomic_DNA"/>
</dbReference>
<evidence type="ECO:0000256" key="5">
    <source>
        <dbReference type="SAM" id="MobiDB-lite"/>
    </source>
</evidence>
<dbReference type="PANTHER" id="PTHR37467">
    <property type="entry name" value="EXPORTED CALCIUM-BINDING GLYCOPROTEIN-RELATED"/>
    <property type="match status" value="1"/>
</dbReference>
<accession>A0A370DEE8</accession>
<feature type="chain" id="PRO_5016655648" description="Fibronectin type-III domain-containing protein" evidence="6">
    <location>
        <begin position="21"/>
        <end position="1142"/>
    </location>
</feature>
<keyword evidence="4" id="KW-0106">Calcium</keyword>
<comment type="subcellular location">
    <subcellularLocation>
        <location evidence="1">Secreted</location>
    </subcellularLocation>
</comment>
<evidence type="ECO:0000256" key="6">
    <source>
        <dbReference type="SAM" id="SignalP"/>
    </source>
</evidence>
<dbReference type="Pfam" id="PF07603">
    <property type="entry name" value="Lcl_C"/>
    <property type="match status" value="1"/>
</dbReference>
<protein>
    <recommendedName>
        <fullName evidence="7">Fibronectin type-III domain-containing protein</fullName>
    </recommendedName>
</protein>
<proteinExistence type="predicted"/>
<dbReference type="InterPro" id="IPR053180">
    <property type="entry name" value="Ca-binding_acidic-repeat"/>
</dbReference>
<evidence type="ECO:0000256" key="2">
    <source>
        <dbReference type="ARBA" id="ARBA00022525"/>
    </source>
</evidence>
<reference evidence="8 9" key="1">
    <citation type="journal article" date="2018" name="ISME J.">
        <title>Endosymbiont genomes yield clues of tubeworm success.</title>
        <authorList>
            <person name="Li Y."/>
            <person name="Liles M.R."/>
            <person name="Halanych K.M."/>
        </authorList>
    </citation>
    <scope>NUCLEOTIDE SEQUENCE [LARGE SCALE GENOMIC DNA]</scope>
    <source>
        <strain evidence="8">A1464</strain>
    </source>
</reference>
<evidence type="ECO:0000256" key="1">
    <source>
        <dbReference type="ARBA" id="ARBA00004613"/>
    </source>
</evidence>
<dbReference type="InterPro" id="IPR036116">
    <property type="entry name" value="FN3_sf"/>
</dbReference>
<evidence type="ECO:0000256" key="3">
    <source>
        <dbReference type="ARBA" id="ARBA00022729"/>
    </source>
</evidence>
<name>A0A370DEE8_9GAMM</name>
<organism evidence="8 9">
    <name type="scientific">endosymbiont of Galathealinum brachiosum</name>
    <dbReference type="NCBI Taxonomy" id="2200906"/>
    <lineage>
        <taxon>Bacteria</taxon>
        <taxon>Pseudomonadati</taxon>
        <taxon>Pseudomonadota</taxon>
        <taxon>Gammaproteobacteria</taxon>
        <taxon>sulfur-oxidizing symbionts</taxon>
    </lineage>
</organism>
<evidence type="ECO:0000256" key="4">
    <source>
        <dbReference type="ARBA" id="ARBA00022837"/>
    </source>
</evidence>
<dbReference type="SUPFAM" id="SSF49265">
    <property type="entry name" value="Fibronectin type III"/>
    <property type="match status" value="1"/>
</dbReference>
<dbReference type="PROSITE" id="PS51257">
    <property type="entry name" value="PROKAR_LIPOPROTEIN"/>
    <property type="match status" value="1"/>
</dbReference>
<dbReference type="Pfam" id="PF18884">
    <property type="entry name" value="TSP3_bac"/>
    <property type="match status" value="2"/>
</dbReference>
<dbReference type="InterPro" id="IPR003961">
    <property type="entry name" value="FN3_dom"/>
</dbReference>